<name>A0A9W4U985_9PLEO</name>
<dbReference type="InterPro" id="IPR036390">
    <property type="entry name" value="WH_DNA-bd_sf"/>
</dbReference>
<accession>A0A9W4U985</accession>
<dbReference type="InterPro" id="IPR001077">
    <property type="entry name" value="COMT_C"/>
</dbReference>
<dbReference type="GO" id="GO:0008171">
    <property type="term" value="F:O-methyltransferase activity"/>
    <property type="evidence" value="ECO:0007669"/>
    <property type="project" value="InterPro"/>
</dbReference>
<dbReference type="EMBL" id="CAOQHR010000002">
    <property type="protein sequence ID" value="CAI6325081.1"/>
    <property type="molecule type" value="Genomic_DNA"/>
</dbReference>
<gene>
    <name evidence="6" type="ORF">PDIGIT_LOCUS3760</name>
</gene>
<dbReference type="SUPFAM" id="SSF46785">
    <property type="entry name" value="Winged helix' DNA-binding domain"/>
    <property type="match status" value="1"/>
</dbReference>
<dbReference type="Gene3D" id="1.10.10.10">
    <property type="entry name" value="Winged helix-like DNA-binding domain superfamily/Winged helix DNA-binding domain"/>
    <property type="match status" value="1"/>
</dbReference>
<protein>
    <recommendedName>
        <fullName evidence="5">O-methyltransferase C-terminal domain-containing protein</fullName>
    </recommendedName>
</protein>
<dbReference type="GO" id="GO:0032259">
    <property type="term" value="P:methylation"/>
    <property type="evidence" value="ECO:0007669"/>
    <property type="project" value="UniProtKB-KW"/>
</dbReference>
<dbReference type="Proteomes" id="UP001152607">
    <property type="component" value="Unassembled WGS sequence"/>
</dbReference>
<comment type="caution">
    <text evidence="6">The sequence shown here is derived from an EMBL/GenBank/DDBJ whole genome shotgun (WGS) entry which is preliminary data.</text>
</comment>
<dbReference type="PROSITE" id="PS51683">
    <property type="entry name" value="SAM_OMT_II"/>
    <property type="match status" value="1"/>
</dbReference>
<dbReference type="Gene3D" id="3.40.50.150">
    <property type="entry name" value="Vaccinia Virus protein VP39"/>
    <property type="match status" value="1"/>
</dbReference>
<dbReference type="InterPro" id="IPR016461">
    <property type="entry name" value="COMT-like"/>
</dbReference>
<dbReference type="PANTHER" id="PTHR43712:SF17">
    <property type="entry name" value="O-METHYLTRANSFERASE"/>
    <property type="match status" value="1"/>
</dbReference>
<evidence type="ECO:0000256" key="2">
    <source>
        <dbReference type="ARBA" id="ARBA00022679"/>
    </source>
</evidence>
<evidence type="ECO:0000256" key="4">
    <source>
        <dbReference type="PIRSR" id="PIRSR005739-1"/>
    </source>
</evidence>
<proteinExistence type="predicted"/>
<dbReference type="InterPro" id="IPR036388">
    <property type="entry name" value="WH-like_DNA-bd_sf"/>
</dbReference>
<organism evidence="6 7">
    <name type="scientific">Periconia digitata</name>
    <dbReference type="NCBI Taxonomy" id="1303443"/>
    <lineage>
        <taxon>Eukaryota</taxon>
        <taxon>Fungi</taxon>
        <taxon>Dikarya</taxon>
        <taxon>Ascomycota</taxon>
        <taxon>Pezizomycotina</taxon>
        <taxon>Dothideomycetes</taxon>
        <taxon>Pleosporomycetidae</taxon>
        <taxon>Pleosporales</taxon>
        <taxon>Massarineae</taxon>
        <taxon>Periconiaceae</taxon>
        <taxon>Periconia</taxon>
    </lineage>
</organism>
<keyword evidence="2" id="KW-0808">Transferase</keyword>
<feature type="active site" description="Proton acceptor" evidence="4">
    <location>
        <position position="304"/>
    </location>
</feature>
<dbReference type="PANTHER" id="PTHR43712">
    <property type="entry name" value="PUTATIVE (AFU_ORTHOLOGUE AFUA_4G14580)-RELATED"/>
    <property type="match status" value="1"/>
</dbReference>
<evidence type="ECO:0000313" key="7">
    <source>
        <dbReference type="Proteomes" id="UP001152607"/>
    </source>
</evidence>
<dbReference type="SUPFAM" id="SSF53335">
    <property type="entry name" value="S-adenosyl-L-methionine-dependent methyltransferases"/>
    <property type="match status" value="1"/>
</dbReference>
<dbReference type="InterPro" id="IPR029063">
    <property type="entry name" value="SAM-dependent_MTases_sf"/>
</dbReference>
<evidence type="ECO:0000256" key="1">
    <source>
        <dbReference type="ARBA" id="ARBA00022603"/>
    </source>
</evidence>
<dbReference type="OrthoDB" id="2410195at2759"/>
<keyword evidence="3" id="KW-0949">S-adenosyl-L-methionine</keyword>
<reference evidence="6" key="1">
    <citation type="submission" date="2023-01" db="EMBL/GenBank/DDBJ databases">
        <authorList>
            <person name="Van Ghelder C."/>
            <person name="Rancurel C."/>
        </authorList>
    </citation>
    <scope>NUCLEOTIDE SEQUENCE</scope>
    <source>
        <strain evidence="6">CNCM I-4278</strain>
    </source>
</reference>
<sequence length="400" mass="44044">MADISPENLLAALEAIAVAPPTDIDTDLRVKLYEASKKASLALEQPTETVIRLLLSHPVERTLVKIALDLELFSKIAKADTAPHSLASLVESTGADSLLLKRIMSSLAAFGAVKQVSSESYTLAPSYLSLAKPDFGRAVLNCSEFLDATYQALPGLLRSNNYQNPTDPKNTAVQRAFDRPDTDLIGILMQNPKAGQGFGMLMSSWGEGHAMLQHLYPVTEKLVDTFEENISPVMFVDVGGGYGQRAMALKKDFPQIPGKIIVQDLPSSIDRAPPAEGLEFQVHDFFTEQPIKEAKSYYIRQCLHNWPDDECVKVLRHLGDAMKPEYSVLLIHEQIMPEKGAGQWVSIQDVNMMALCGVAERSEQTWRDLIEKAGLMVTKVYLSRDGVSESVIEAAKVLSR</sequence>
<evidence type="ECO:0000259" key="5">
    <source>
        <dbReference type="Pfam" id="PF00891"/>
    </source>
</evidence>
<dbReference type="Pfam" id="PF00891">
    <property type="entry name" value="Methyltransf_2"/>
    <property type="match status" value="1"/>
</dbReference>
<dbReference type="AlphaFoldDB" id="A0A9W4U985"/>
<feature type="domain" description="O-methyltransferase C-terminal" evidence="5">
    <location>
        <begin position="219"/>
        <end position="374"/>
    </location>
</feature>
<dbReference type="PIRSF" id="PIRSF005739">
    <property type="entry name" value="O-mtase"/>
    <property type="match status" value="1"/>
</dbReference>
<keyword evidence="7" id="KW-1185">Reference proteome</keyword>
<evidence type="ECO:0000313" key="6">
    <source>
        <dbReference type="EMBL" id="CAI6325081.1"/>
    </source>
</evidence>
<evidence type="ECO:0000256" key="3">
    <source>
        <dbReference type="ARBA" id="ARBA00022691"/>
    </source>
</evidence>
<keyword evidence="1" id="KW-0489">Methyltransferase</keyword>